<keyword evidence="3" id="KW-1185">Reference proteome</keyword>
<protein>
    <submittedName>
        <fullName evidence="2">Uncharacterized protein</fullName>
    </submittedName>
</protein>
<organism evidence="2 3">
    <name type="scientific">Ovis ammon polii</name>
    <dbReference type="NCBI Taxonomy" id="230172"/>
    <lineage>
        <taxon>Eukaryota</taxon>
        <taxon>Metazoa</taxon>
        <taxon>Chordata</taxon>
        <taxon>Craniata</taxon>
        <taxon>Vertebrata</taxon>
        <taxon>Euteleostomi</taxon>
        <taxon>Mammalia</taxon>
        <taxon>Eutheria</taxon>
        <taxon>Laurasiatheria</taxon>
        <taxon>Artiodactyla</taxon>
        <taxon>Ruminantia</taxon>
        <taxon>Pecora</taxon>
        <taxon>Bovidae</taxon>
        <taxon>Caprinae</taxon>
        <taxon>Ovis</taxon>
    </lineage>
</organism>
<evidence type="ECO:0000313" key="3">
    <source>
        <dbReference type="Proteomes" id="UP001214576"/>
    </source>
</evidence>
<evidence type="ECO:0000256" key="1">
    <source>
        <dbReference type="SAM" id="MobiDB-lite"/>
    </source>
</evidence>
<name>A0AAD4TMF5_OVIAM</name>
<gene>
    <name evidence="2" type="ORF">MG293_020274</name>
</gene>
<proteinExistence type="predicted"/>
<comment type="caution">
    <text evidence="2">The sequence shown here is derived from an EMBL/GenBank/DDBJ whole genome shotgun (WGS) entry which is preliminary data.</text>
</comment>
<dbReference type="EMBL" id="JAKZEL010000027">
    <property type="protein sequence ID" value="KAI4529596.1"/>
    <property type="molecule type" value="Genomic_DNA"/>
</dbReference>
<accession>A0AAD4TMF5</accession>
<dbReference type="AlphaFoldDB" id="A0AAD4TMF5"/>
<feature type="region of interest" description="Disordered" evidence="1">
    <location>
        <begin position="92"/>
        <end position="116"/>
    </location>
</feature>
<sequence length="167" mass="19377">MLEDVGRYRNKRNTSYDRFKCQWNVKRHRAFVPSQALCPGLPKCCICHEEKRDIAPTFKEVEVKTGWDDKGKTALSLETARDRKPELRTMHQLKSLEDSSQRQGGRKTPLTAMDNKKTYHFPGPLRDLILKAFEIGPLPNSHEVRLEFIFGRQYFLSSHSSGRLISE</sequence>
<evidence type="ECO:0000313" key="2">
    <source>
        <dbReference type="EMBL" id="KAI4529596.1"/>
    </source>
</evidence>
<reference evidence="2" key="1">
    <citation type="submission" date="2022-03" db="EMBL/GenBank/DDBJ databases">
        <title>Genomic analyses of argali, domestic sheep and their hybrids provide insights into chromosomal evolution, heterosis and genetic basis of agronomic traits.</title>
        <authorList>
            <person name="Li M."/>
        </authorList>
    </citation>
    <scope>NUCLEOTIDE SEQUENCE</scope>
    <source>
        <strain evidence="2">CAU-MHL-2022a</strain>
        <tissue evidence="2">Skin</tissue>
    </source>
</reference>
<dbReference type="Proteomes" id="UP001214576">
    <property type="component" value="Unassembled WGS sequence"/>
</dbReference>